<dbReference type="PANTHER" id="PTHR13939">
    <property type="entry name" value="NICOTINAMIDE-NUCLEOTIDE AMIDOHYDROLASE PNCC"/>
    <property type="match status" value="1"/>
</dbReference>
<keyword evidence="3" id="KW-1185">Reference proteome</keyword>
<dbReference type="SMART" id="SM00852">
    <property type="entry name" value="MoCF_biosynth"/>
    <property type="match status" value="1"/>
</dbReference>
<dbReference type="InterPro" id="IPR001453">
    <property type="entry name" value="MoaB/Mog_dom"/>
</dbReference>
<evidence type="ECO:0000313" key="2">
    <source>
        <dbReference type="EMBL" id="MDT0498884.1"/>
    </source>
</evidence>
<organism evidence="2 3">
    <name type="scientific">Banduia mediterranea</name>
    <dbReference type="NCBI Taxonomy" id="3075609"/>
    <lineage>
        <taxon>Bacteria</taxon>
        <taxon>Pseudomonadati</taxon>
        <taxon>Pseudomonadota</taxon>
        <taxon>Gammaproteobacteria</taxon>
        <taxon>Nevskiales</taxon>
        <taxon>Algiphilaceae</taxon>
        <taxon>Banduia</taxon>
    </lineage>
</organism>
<feature type="domain" description="MoaB/Mog" evidence="1">
    <location>
        <begin position="5"/>
        <end position="165"/>
    </location>
</feature>
<dbReference type="InterPro" id="IPR050101">
    <property type="entry name" value="CinA"/>
</dbReference>
<proteinExistence type="predicted"/>
<dbReference type="EMBL" id="JAVRIC010000028">
    <property type="protein sequence ID" value="MDT0498884.1"/>
    <property type="molecule type" value="Genomic_DNA"/>
</dbReference>
<dbReference type="InterPro" id="IPR036425">
    <property type="entry name" value="MoaB/Mog-like_dom_sf"/>
</dbReference>
<comment type="caution">
    <text evidence="2">The sequence shown here is derived from an EMBL/GenBank/DDBJ whole genome shotgun (WGS) entry which is preliminary data.</text>
</comment>
<name>A0ABU2WMP4_9GAMM</name>
<evidence type="ECO:0000259" key="1">
    <source>
        <dbReference type="SMART" id="SM00852"/>
    </source>
</evidence>
<dbReference type="Gene3D" id="3.40.980.10">
    <property type="entry name" value="MoaB/Mog-like domain"/>
    <property type="match status" value="1"/>
</dbReference>
<dbReference type="Pfam" id="PF00994">
    <property type="entry name" value="MoCF_biosynth"/>
    <property type="match status" value="1"/>
</dbReference>
<dbReference type="SUPFAM" id="SSF53218">
    <property type="entry name" value="Molybdenum cofactor biosynthesis proteins"/>
    <property type="match status" value="1"/>
</dbReference>
<reference evidence="2 3" key="1">
    <citation type="submission" date="2023-09" db="EMBL/GenBank/DDBJ databases">
        <authorList>
            <person name="Rey-Velasco X."/>
        </authorList>
    </citation>
    <scope>NUCLEOTIDE SEQUENCE [LARGE SCALE GENOMIC DNA]</scope>
    <source>
        <strain evidence="2 3">W345</strain>
    </source>
</reference>
<dbReference type="Proteomes" id="UP001254608">
    <property type="component" value="Unassembled WGS sequence"/>
</dbReference>
<dbReference type="RefSeq" id="WP_311366295.1">
    <property type="nucleotide sequence ID" value="NZ_JAVRIC010000028.1"/>
</dbReference>
<sequence length="254" mass="27775">MNQVQLFVIGDEILSGKRQDRHLTRVIELLNERGIALAAAHFLADDETRIADALRAAIDEGDIVLSCGGIGATPDDVTRQAAALAFGVPIERHPEAAALIHQRSGGEASGNRLIMADFPQGAELIPNPINTIAGFSCDHCYFVPGFPEMAWPMLEWVLDERLPQLHNAEPPEEFRLRVYGVRGESDLLDLMHDILARFEGIKLSSLPSHGGPGMRPHIEFGIRGARGFAAEAFMCLRATLKADAQIEVEDLKLP</sequence>
<evidence type="ECO:0000313" key="3">
    <source>
        <dbReference type="Proteomes" id="UP001254608"/>
    </source>
</evidence>
<accession>A0ABU2WMP4</accession>
<dbReference type="PANTHER" id="PTHR13939:SF0">
    <property type="entry name" value="NMN AMIDOHYDROLASE-LIKE PROTEIN YFAY"/>
    <property type="match status" value="1"/>
</dbReference>
<dbReference type="CDD" id="cd00885">
    <property type="entry name" value="cinA"/>
    <property type="match status" value="1"/>
</dbReference>
<protein>
    <submittedName>
        <fullName evidence="2">Molybdopterin-binding protein</fullName>
    </submittedName>
</protein>
<gene>
    <name evidence="2" type="ORF">RM530_16160</name>
</gene>